<evidence type="ECO:0000313" key="2">
    <source>
        <dbReference type="Proteomes" id="UP000191024"/>
    </source>
</evidence>
<dbReference type="InterPro" id="IPR024388">
    <property type="entry name" value="Ribosomal_mL58"/>
</dbReference>
<keyword evidence="2" id="KW-1185">Reference proteome</keyword>
<dbReference type="GO" id="GO:0003735">
    <property type="term" value="F:structural constituent of ribosome"/>
    <property type="evidence" value="ECO:0007669"/>
    <property type="project" value="TreeGrafter"/>
</dbReference>
<protein>
    <submittedName>
        <fullName evidence="1">LAMI_0H10110g1_1</fullName>
    </submittedName>
</protein>
<gene>
    <name evidence="1" type="ORF">LAMI_0H10110G</name>
</gene>
<dbReference type="OrthoDB" id="6021263at2759"/>
<dbReference type="Proteomes" id="UP000191024">
    <property type="component" value="Chromosome H"/>
</dbReference>
<evidence type="ECO:0000313" key="1">
    <source>
        <dbReference type="EMBL" id="SCV03682.1"/>
    </source>
</evidence>
<dbReference type="GO" id="GO:0005762">
    <property type="term" value="C:mitochondrial large ribosomal subunit"/>
    <property type="evidence" value="ECO:0007669"/>
    <property type="project" value="TreeGrafter"/>
</dbReference>
<name>A0A1G4KGQ0_9SACH</name>
<sequence>MLSFSRRFHAVSTQLKRPIDLVEKAGRSIPKLKATPNLYNPKSSAHNYRGVMRAKIEPGLYHHPSQSLSTGSINSETIPKAFLPSNDPRRQFLDDIRSGDQVQAQEGAVLCASKDKTYHLEPNQIAEIIALRAENPEKYTRKALAKQFNVSPLFISLVSSASTQRKAEMAGRLHAIKQQWHPKRTLARDDRKKRKELWYRA</sequence>
<dbReference type="EMBL" id="LT598468">
    <property type="protein sequence ID" value="SCV03682.1"/>
    <property type="molecule type" value="Genomic_DNA"/>
</dbReference>
<dbReference type="STRING" id="1230905.A0A1G4KGQ0"/>
<reference evidence="2" key="1">
    <citation type="submission" date="2016-03" db="EMBL/GenBank/DDBJ databases">
        <authorList>
            <person name="Devillers H."/>
        </authorList>
    </citation>
    <scope>NUCLEOTIDE SEQUENCE [LARGE SCALE GENOMIC DNA]</scope>
</reference>
<organism evidence="1 2">
    <name type="scientific">Lachancea mirantina</name>
    <dbReference type="NCBI Taxonomy" id="1230905"/>
    <lineage>
        <taxon>Eukaryota</taxon>
        <taxon>Fungi</taxon>
        <taxon>Dikarya</taxon>
        <taxon>Ascomycota</taxon>
        <taxon>Saccharomycotina</taxon>
        <taxon>Saccharomycetes</taxon>
        <taxon>Saccharomycetales</taxon>
        <taxon>Saccharomycetaceae</taxon>
        <taxon>Lachancea</taxon>
    </lineage>
</organism>
<dbReference type="PANTHER" id="PTHR28266:SF1">
    <property type="entry name" value="LARGE RIBOSOMAL SUBUNIT PROTEIN ML58"/>
    <property type="match status" value="1"/>
</dbReference>
<dbReference type="AlphaFoldDB" id="A0A1G4KGQ0"/>
<proteinExistence type="predicted"/>
<accession>A0A1G4KGQ0</accession>
<dbReference type="PANTHER" id="PTHR28266">
    <property type="entry name" value="54S RIBOSOMAL PROTEIN L20, MITOCHONDRIAL"/>
    <property type="match status" value="1"/>
</dbReference>
<dbReference type="Pfam" id="PF12824">
    <property type="entry name" value="MRP-L20"/>
    <property type="match status" value="1"/>
</dbReference>